<dbReference type="CDD" id="cd00067">
    <property type="entry name" value="GAL4"/>
    <property type="match status" value="1"/>
</dbReference>
<dbReference type="PANTHER" id="PTHR31944:SF129">
    <property type="entry name" value="ASPYRIDONES CLUSTER REGULATOR APDR-RELATED"/>
    <property type="match status" value="1"/>
</dbReference>
<dbReference type="OrthoDB" id="4337792at2759"/>
<keyword evidence="2" id="KW-0862">Zinc</keyword>
<dbReference type="InterPro" id="IPR051430">
    <property type="entry name" value="Fungal_TF_Env_Response"/>
</dbReference>
<dbReference type="GO" id="GO:0000978">
    <property type="term" value="F:RNA polymerase II cis-regulatory region sequence-specific DNA binding"/>
    <property type="evidence" value="ECO:0007669"/>
    <property type="project" value="TreeGrafter"/>
</dbReference>
<gene>
    <name evidence="9" type="ORF">PENSTE_c010G09571</name>
</gene>
<dbReference type="InterPro" id="IPR001138">
    <property type="entry name" value="Zn2Cys6_DnaBD"/>
</dbReference>
<comment type="caution">
    <text evidence="9">The sequence shown here is derived from an EMBL/GenBank/DDBJ whole genome shotgun (WGS) entry which is preliminary data.</text>
</comment>
<dbReference type="InterPro" id="IPR007219">
    <property type="entry name" value="XnlR_reg_dom"/>
</dbReference>
<keyword evidence="6" id="KW-0539">Nucleus</keyword>
<keyword evidence="3" id="KW-0805">Transcription regulation</keyword>
<dbReference type="InterPro" id="IPR036864">
    <property type="entry name" value="Zn2-C6_fun-type_DNA-bd_sf"/>
</dbReference>
<feature type="region of interest" description="Disordered" evidence="7">
    <location>
        <begin position="441"/>
        <end position="460"/>
    </location>
</feature>
<dbReference type="Gene3D" id="4.10.240.10">
    <property type="entry name" value="Zn(2)-C6 fungal-type DNA-binding domain"/>
    <property type="match status" value="1"/>
</dbReference>
<dbReference type="GO" id="GO:0006351">
    <property type="term" value="P:DNA-templated transcription"/>
    <property type="evidence" value="ECO:0007669"/>
    <property type="project" value="InterPro"/>
</dbReference>
<dbReference type="CDD" id="cd12148">
    <property type="entry name" value="fungal_TF_MHR"/>
    <property type="match status" value="1"/>
</dbReference>
<dbReference type="SMART" id="SM00906">
    <property type="entry name" value="Fungal_trans"/>
    <property type="match status" value="1"/>
</dbReference>
<dbReference type="GO" id="GO:0005634">
    <property type="term" value="C:nucleus"/>
    <property type="evidence" value="ECO:0007669"/>
    <property type="project" value="TreeGrafter"/>
</dbReference>
<dbReference type="EMBL" id="MLKD01000010">
    <property type="protein sequence ID" value="OQE22268.1"/>
    <property type="molecule type" value="Genomic_DNA"/>
</dbReference>
<dbReference type="Pfam" id="PF00172">
    <property type="entry name" value="Zn_clus"/>
    <property type="match status" value="1"/>
</dbReference>
<evidence type="ECO:0000256" key="2">
    <source>
        <dbReference type="ARBA" id="ARBA00022833"/>
    </source>
</evidence>
<dbReference type="SUPFAM" id="SSF57701">
    <property type="entry name" value="Zn2/Cys6 DNA-binding domain"/>
    <property type="match status" value="1"/>
</dbReference>
<feature type="compositionally biased region" description="Polar residues" evidence="7">
    <location>
        <begin position="134"/>
        <end position="143"/>
    </location>
</feature>
<evidence type="ECO:0000256" key="5">
    <source>
        <dbReference type="ARBA" id="ARBA00023163"/>
    </source>
</evidence>
<dbReference type="GO" id="GO:0001228">
    <property type="term" value="F:DNA-binding transcription activator activity, RNA polymerase II-specific"/>
    <property type="evidence" value="ECO:0007669"/>
    <property type="project" value="TreeGrafter"/>
</dbReference>
<evidence type="ECO:0000259" key="8">
    <source>
        <dbReference type="PROSITE" id="PS50048"/>
    </source>
</evidence>
<evidence type="ECO:0000256" key="6">
    <source>
        <dbReference type="ARBA" id="ARBA00023242"/>
    </source>
</evidence>
<keyword evidence="5" id="KW-0804">Transcription</keyword>
<keyword evidence="10" id="KW-1185">Reference proteome</keyword>
<dbReference type="Pfam" id="PF04082">
    <property type="entry name" value="Fungal_trans"/>
    <property type="match status" value="1"/>
</dbReference>
<reference evidence="10" key="1">
    <citation type="journal article" date="2017" name="Nat. Microbiol.">
        <title>Global analysis of biosynthetic gene clusters reveals vast potential of secondary metabolite production in Penicillium species.</title>
        <authorList>
            <person name="Nielsen J.C."/>
            <person name="Grijseels S."/>
            <person name="Prigent S."/>
            <person name="Ji B."/>
            <person name="Dainat J."/>
            <person name="Nielsen K.F."/>
            <person name="Frisvad J.C."/>
            <person name="Workman M."/>
            <person name="Nielsen J."/>
        </authorList>
    </citation>
    <scope>NUCLEOTIDE SEQUENCE [LARGE SCALE GENOMIC DNA]</scope>
    <source>
        <strain evidence="10">IBT 24891</strain>
    </source>
</reference>
<dbReference type="PANTHER" id="PTHR31944">
    <property type="entry name" value="HEME-RESPONSIVE ZINC FINGER TRANSCRIPTION FACTOR HAP1"/>
    <property type="match status" value="1"/>
</dbReference>
<sequence length="795" mass="89385">MSDHQNSSSISRKRRRPALSCEQCRRRKVRCDRKMPCGPCQKVYGSMDCSYVHEGKAALKARRDGNGASDDDLPSFSDLQQGTANLHAGGADRARIAQMECTIQALHERVQSLEQASQNSSQNQNSQLVLAGESTPSESTRVNDSNRDVLGQDRQAAGSRQDETRQSQTLIPPLMPRLKGNGEKTRLFGTTHWAIVFQQFHLLRQARSTATSSDGKQTDIGKMLKEVRSIRRLIKGRQAPRLADPAPDLLNDLPSREICNELVHHYLRTLGLIYRVLHVPKFYREYERFWEDRSSASTGFMFKLLLILAIGSIFHCEPGPANELGIPIRRWVYAAQWWITGPFEKETKNLEGLQVHCLLLICRQAYAIDKEANWTSVGTLIRQAMFQGLHRDPKHFPALSVFDGEVRRRIWGTIIEINIQLAIDAAMPPLLGADDYDTVPPSNIEDEDFDESSTSLPSPQPRGIYTNASLQVAMLESFPTRLQVLRMVNDCTQEQSYEKALQIGNQLNASCKDLSRLFHAFTTRAGSRSLPATRFHHRILDTLLRRFALNLYRPFTIEAMRDARFYLSRKLSLESALVMASYADAPSDSEDDSNAHRDFQRLSLSEAGLFKGYLSLDVMVIIGLELITQLEDETASQPAGLNSFPIDAVDQLAQVARVPLVQALEKMMNHLYQGLAAGIPSMKRYCLIGGVLAQIKAVPRGEKAEWAHIREAFMETMLTCRELLQHYISRENHFVVDDGMPGTAADGATGWTPESLMGSSLSSDFMIPDFGFEDLSFWDIPAFTDPTSFEPQQLM</sequence>
<evidence type="ECO:0000313" key="10">
    <source>
        <dbReference type="Proteomes" id="UP000191285"/>
    </source>
</evidence>
<keyword evidence="1" id="KW-0479">Metal-binding</keyword>
<evidence type="ECO:0000256" key="7">
    <source>
        <dbReference type="SAM" id="MobiDB-lite"/>
    </source>
</evidence>
<feature type="compositionally biased region" description="Low complexity" evidence="7">
    <location>
        <begin position="117"/>
        <end position="127"/>
    </location>
</feature>
<dbReference type="GO" id="GO:0008270">
    <property type="term" value="F:zinc ion binding"/>
    <property type="evidence" value="ECO:0007669"/>
    <property type="project" value="InterPro"/>
</dbReference>
<dbReference type="PROSITE" id="PS50048">
    <property type="entry name" value="ZN2_CY6_FUNGAL_2"/>
    <property type="match status" value="1"/>
</dbReference>
<organism evidence="9 10">
    <name type="scientific">Penicillium steckii</name>
    <dbReference type="NCBI Taxonomy" id="303698"/>
    <lineage>
        <taxon>Eukaryota</taxon>
        <taxon>Fungi</taxon>
        <taxon>Dikarya</taxon>
        <taxon>Ascomycota</taxon>
        <taxon>Pezizomycotina</taxon>
        <taxon>Eurotiomycetes</taxon>
        <taxon>Eurotiomycetidae</taxon>
        <taxon>Eurotiales</taxon>
        <taxon>Aspergillaceae</taxon>
        <taxon>Penicillium</taxon>
    </lineage>
</organism>
<feature type="region of interest" description="Disordered" evidence="7">
    <location>
        <begin position="112"/>
        <end position="182"/>
    </location>
</feature>
<dbReference type="PROSITE" id="PS00463">
    <property type="entry name" value="ZN2_CY6_FUNGAL_1"/>
    <property type="match status" value="1"/>
</dbReference>
<feature type="domain" description="Zn(2)-C6 fungal-type" evidence="8">
    <location>
        <begin position="20"/>
        <end position="51"/>
    </location>
</feature>
<evidence type="ECO:0000256" key="3">
    <source>
        <dbReference type="ARBA" id="ARBA00023015"/>
    </source>
</evidence>
<accession>A0A1V6T7F0</accession>
<evidence type="ECO:0000256" key="4">
    <source>
        <dbReference type="ARBA" id="ARBA00023125"/>
    </source>
</evidence>
<dbReference type="Proteomes" id="UP000191285">
    <property type="component" value="Unassembled WGS sequence"/>
</dbReference>
<name>A0A1V6T7F0_9EURO</name>
<protein>
    <recommendedName>
        <fullName evidence="8">Zn(2)-C6 fungal-type domain-containing protein</fullName>
    </recommendedName>
</protein>
<proteinExistence type="predicted"/>
<keyword evidence="4" id="KW-0238">DNA-binding</keyword>
<dbReference type="AlphaFoldDB" id="A0A1V6T7F0"/>
<evidence type="ECO:0000313" key="9">
    <source>
        <dbReference type="EMBL" id="OQE22268.1"/>
    </source>
</evidence>
<evidence type="ECO:0000256" key="1">
    <source>
        <dbReference type="ARBA" id="ARBA00022723"/>
    </source>
</evidence>
<feature type="region of interest" description="Disordered" evidence="7">
    <location>
        <begin position="63"/>
        <end position="83"/>
    </location>
</feature>
<dbReference type="SMART" id="SM00066">
    <property type="entry name" value="GAL4"/>
    <property type="match status" value="1"/>
</dbReference>